<dbReference type="PATRIC" id="fig|1618979.3.peg.662"/>
<dbReference type="Proteomes" id="UP000034054">
    <property type="component" value="Unassembled WGS sequence"/>
</dbReference>
<feature type="modified residue" description="N5-methylglutamine" evidence="7">
    <location>
        <position position="235"/>
    </location>
</feature>
<organism evidence="10 11">
    <name type="scientific">Candidatus Uhrbacteria bacterium GW2011_GWA2_52_8d</name>
    <dbReference type="NCBI Taxonomy" id="1618979"/>
    <lineage>
        <taxon>Bacteria</taxon>
        <taxon>Candidatus Uhriibacteriota</taxon>
    </lineage>
</organism>
<dbReference type="EMBL" id="LCRH01000050">
    <property type="protein sequence ID" value="KKW31797.1"/>
    <property type="molecule type" value="Genomic_DNA"/>
</dbReference>
<comment type="PTM">
    <text evidence="7">Methylated by PrmC. Methylation increases the termination efficiency of RF1.</text>
</comment>
<evidence type="ECO:0000313" key="10">
    <source>
        <dbReference type="EMBL" id="KKW31797.1"/>
    </source>
</evidence>
<dbReference type="GO" id="GO:0016149">
    <property type="term" value="F:translation release factor activity, codon specific"/>
    <property type="evidence" value="ECO:0007669"/>
    <property type="project" value="UniProtKB-UniRule"/>
</dbReference>
<dbReference type="FunFam" id="3.30.160.20:FF:000004">
    <property type="entry name" value="Peptide chain release factor 1"/>
    <property type="match status" value="1"/>
</dbReference>
<evidence type="ECO:0000256" key="7">
    <source>
        <dbReference type="HAMAP-Rule" id="MF_00093"/>
    </source>
</evidence>
<dbReference type="Gene3D" id="6.10.140.1950">
    <property type="match status" value="1"/>
</dbReference>
<dbReference type="InterPro" id="IPR050057">
    <property type="entry name" value="Prokaryotic/Mito_RF"/>
</dbReference>
<comment type="caution">
    <text evidence="10">The sequence shown here is derived from an EMBL/GenBank/DDBJ whole genome shotgun (WGS) entry which is preliminary data.</text>
</comment>
<evidence type="ECO:0000256" key="6">
    <source>
        <dbReference type="ARBA" id="ARBA00022917"/>
    </source>
</evidence>
<dbReference type="SUPFAM" id="SSF75620">
    <property type="entry name" value="Release factor"/>
    <property type="match status" value="1"/>
</dbReference>
<dbReference type="Pfam" id="PF00472">
    <property type="entry name" value="RF-1"/>
    <property type="match status" value="1"/>
</dbReference>
<accession>A0A0G1ZU11</accession>
<dbReference type="PANTHER" id="PTHR43804">
    <property type="entry name" value="LD18447P"/>
    <property type="match status" value="1"/>
</dbReference>
<dbReference type="PANTHER" id="PTHR43804:SF7">
    <property type="entry name" value="LD18447P"/>
    <property type="match status" value="1"/>
</dbReference>
<dbReference type="SMART" id="SM00937">
    <property type="entry name" value="PCRF"/>
    <property type="match status" value="1"/>
</dbReference>
<name>A0A0G1ZU11_9BACT</name>
<dbReference type="Pfam" id="PF03462">
    <property type="entry name" value="PCRF"/>
    <property type="match status" value="1"/>
</dbReference>
<comment type="function">
    <text evidence="1 7">Peptide chain release factor 1 directs the termination of translation in response to the peptide chain termination codons UAG and UAA.</text>
</comment>
<evidence type="ECO:0000259" key="9">
    <source>
        <dbReference type="SMART" id="SM00937"/>
    </source>
</evidence>
<dbReference type="NCBIfam" id="NF001859">
    <property type="entry name" value="PRK00591.1"/>
    <property type="match status" value="1"/>
</dbReference>
<dbReference type="HAMAP" id="MF_00093">
    <property type="entry name" value="Rel_fac_1"/>
    <property type="match status" value="1"/>
</dbReference>
<proteinExistence type="inferred from homology"/>
<keyword evidence="5 7" id="KW-0963">Cytoplasm</keyword>
<sequence length="357" mass="40653">MNLIEQLRSRREHLKELETQLSSAAVLSDPQKIREVNEVYAREREVMEVGERYEKAFRDLEGARETISTTKDIELIEMAQQEITEIESRLPTLEHDLTIAMIPPDPLDTKSIIVEIRAGAGGDESTLFVSELLRTYTLYAEAHGWKVELVSANRSDIGGFKEVIVEIKGLNAYSRLKYESGVHRVQRVPETEKAGRVHTSTITVAILPEVEEVDVKIRPEDLEIQATTATGAGGQSVNTTYSAVRITHIPTGLMVYCQEERSFKQNKERALSIIRSRVFALEQERLRKERESARRGQVGTGDRSEKIRTYNFPQDRLTDHRINQNFHNLPAIMSGGLDEIIEELKRAEIEERLSELN</sequence>
<comment type="similarity">
    <text evidence="3 7">Belongs to the prokaryotic/mitochondrial release factor family.</text>
</comment>
<dbReference type="NCBIfam" id="TIGR00019">
    <property type="entry name" value="prfA"/>
    <property type="match status" value="1"/>
</dbReference>
<dbReference type="Gene3D" id="3.30.70.1660">
    <property type="match status" value="1"/>
</dbReference>
<evidence type="ECO:0000256" key="3">
    <source>
        <dbReference type="ARBA" id="ARBA00010835"/>
    </source>
</evidence>
<evidence type="ECO:0000256" key="2">
    <source>
        <dbReference type="ARBA" id="ARBA00004496"/>
    </source>
</evidence>
<dbReference type="InterPro" id="IPR045853">
    <property type="entry name" value="Pep_chain_release_fac_I_sf"/>
</dbReference>
<dbReference type="InterPro" id="IPR000352">
    <property type="entry name" value="Pep_chain_release_fac_I"/>
</dbReference>
<evidence type="ECO:0000256" key="4">
    <source>
        <dbReference type="ARBA" id="ARBA00022481"/>
    </source>
</evidence>
<dbReference type="Gene3D" id="3.30.160.20">
    <property type="match status" value="1"/>
</dbReference>
<protein>
    <recommendedName>
        <fullName evidence="7 8">Peptide chain release factor 1</fullName>
        <shortName evidence="7">RF-1</shortName>
    </recommendedName>
</protein>
<dbReference type="GO" id="GO:0005829">
    <property type="term" value="C:cytosol"/>
    <property type="evidence" value="ECO:0007669"/>
    <property type="project" value="UniProtKB-ARBA"/>
</dbReference>
<dbReference type="FunFam" id="3.30.70.1660:FF:000002">
    <property type="entry name" value="Peptide chain release factor 1"/>
    <property type="match status" value="1"/>
</dbReference>
<evidence type="ECO:0000256" key="1">
    <source>
        <dbReference type="ARBA" id="ARBA00002986"/>
    </source>
</evidence>
<evidence type="ECO:0000313" key="11">
    <source>
        <dbReference type="Proteomes" id="UP000034054"/>
    </source>
</evidence>
<evidence type="ECO:0000256" key="8">
    <source>
        <dbReference type="NCBIfam" id="TIGR00019"/>
    </source>
</evidence>
<reference evidence="10 11" key="1">
    <citation type="journal article" date="2015" name="Nature">
        <title>rRNA introns, odd ribosomes, and small enigmatic genomes across a large radiation of phyla.</title>
        <authorList>
            <person name="Brown C.T."/>
            <person name="Hug L.A."/>
            <person name="Thomas B.C."/>
            <person name="Sharon I."/>
            <person name="Castelle C.J."/>
            <person name="Singh A."/>
            <person name="Wilkins M.J."/>
            <person name="Williams K.H."/>
            <person name="Banfield J.F."/>
        </authorList>
    </citation>
    <scope>NUCLEOTIDE SEQUENCE [LARGE SCALE GENOMIC DNA]</scope>
</reference>
<keyword evidence="6 7" id="KW-0648">Protein biosynthesis</keyword>
<dbReference type="InterPro" id="IPR005139">
    <property type="entry name" value="PCRF"/>
</dbReference>
<feature type="domain" description="Peptide chain release factor" evidence="9">
    <location>
        <begin position="65"/>
        <end position="179"/>
    </location>
</feature>
<dbReference type="InterPro" id="IPR004373">
    <property type="entry name" value="RF-1"/>
</dbReference>
<keyword evidence="4 7" id="KW-0488">Methylation</keyword>
<dbReference type="AlphaFoldDB" id="A0A0G1ZU11"/>
<evidence type="ECO:0000256" key="5">
    <source>
        <dbReference type="ARBA" id="ARBA00022490"/>
    </source>
</evidence>
<dbReference type="FunFam" id="3.30.70.1660:FF:000004">
    <property type="entry name" value="Peptide chain release factor 1"/>
    <property type="match status" value="1"/>
</dbReference>
<comment type="subcellular location">
    <subcellularLocation>
        <location evidence="2 7">Cytoplasm</location>
    </subcellularLocation>
</comment>
<gene>
    <name evidence="7" type="primary">prfA</name>
    <name evidence="10" type="ORF">UY76_C0050G0006</name>
</gene>